<sequence>MHGRKDLFFLILFLSLSIIISYKVKKVIIKNSNYIAVRGA</sequence>
<reference evidence="1 2" key="1">
    <citation type="submission" date="2020-08" db="EMBL/GenBank/DDBJ databases">
        <title>Genomic Encyclopedia of Type Strains, Phase IV (KMG-IV): sequencing the most valuable type-strain genomes for metagenomic binning, comparative biology and taxonomic classification.</title>
        <authorList>
            <person name="Goeker M."/>
        </authorList>
    </citation>
    <scope>NUCLEOTIDE SEQUENCE [LARGE SCALE GENOMIC DNA]</scope>
    <source>
        <strain evidence="1 2">DSM 17989</strain>
    </source>
</reference>
<gene>
    <name evidence="1" type="ORF">HNP67_000628</name>
</gene>
<evidence type="ECO:0000313" key="1">
    <source>
        <dbReference type="EMBL" id="MBB6213145.1"/>
    </source>
</evidence>
<dbReference type="AlphaFoldDB" id="A0A7W9ZKE6"/>
<protein>
    <submittedName>
        <fullName evidence="1">Uncharacterized protein</fullName>
    </submittedName>
</protein>
<name>A0A7W9ZKE6_9SPIR</name>
<dbReference type="Proteomes" id="UP000536100">
    <property type="component" value="Unassembled WGS sequence"/>
</dbReference>
<accession>A0A7W9ZKE6</accession>
<proteinExistence type="predicted"/>
<dbReference type="EMBL" id="JACHFB010000002">
    <property type="protein sequence ID" value="MBB6213145.1"/>
    <property type="molecule type" value="Genomic_DNA"/>
</dbReference>
<organism evidence="1 2">
    <name type="scientific">Borreliella californiensis</name>
    <dbReference type="NCBI Taxonomy" id="373543"/>
    <lineage>
        <taxon>Bacteria</taxon>
        <taxon>Pseudomonadati</taxon>
        <taxon>Spirochaetota</taxon>
        <taxon>Spirochaetia</taxon>
        <taxon>Spirochaetales</taxon>
        <taxon>Borreliaceae</taxon>
        <taxon>Borreliella</taxon>
    </lineage>
</organism>
<comment type="caution">
    <text evidence="1">The sequence shown here is derived from an EMBL/GenBank/DDBJ whole genome shotgun (WGS) entry which is preliminary data.</text>
</comment>
<evidence type="ECO:0000313" key="2">
    <source>
        <dbReference type="Proteomes" id="UP000536100"/>
    </source>
</evidence>